<comment type="caution">
    <text evidence="7">The sequence shown here is derived from an EMBL/GenBank/DDBJ whole genome shotgun (WGS) entry which is preliminary data.</text>
</comment>
<dbReference type="InterPro" id="IPR050493">
    <property type="entry name" value="FAD-dep_Monooxygenase_BioMet"/>
</dbReference>
<dbReference type="Gene3D" id="3.50.50.60">
    <property type="entry name" value="FAD/NAD(P)-binding domain"/>
    <property type="match status" value="1"/>
</dbReference>
<dbReference type="InterPro" id="IPR036188">
    <property type="entry name" value="FAD/NAD-bd_sf"/>
</dbReference>
<evidence type="ECO:0000313" key="8">
    <source>
        <dbReference type="Proteomes" id="UP001270362"/>
    </source>
</evidence>
<comment type="similarity">
    <text evidence="1">Belongs to the paxM FAD-dependent monooxygenase family.</text>
</comment>
<reference evidence="7" key="2">
    <citation type="submission" date="2023-06" db="EMBL/GenBank/DDBJ databases">
        <authorList>
            <consortium name="Lawrence Berkeley National Laboratory"/>
            <person name="Haridas S."/>
            <person name="Hensen N."/>
            <person name="Bonometti L."/>
            <person name="Westerberg I."/>
            <person name="Brannstrom I.O."/>
            <person name="Guillou S."/>
            <person name="Cros-Aarteil S."/>
            <person name="Calhoun S."/>
            <person name="Kuo A."/>
            <person name="Mondo S."/>
            <person name="Pangilinan J."/>
            <person name="Riley R."/>
            <person name="Labutti K."/>
            <person name="Andreopoulos B."/>
            <person name="Lipzen A."/>
            <person name="Chen C."/>
            <person name="Yanf M."/>
            <person name="Daum C."/>
            <person name="Ng V."/>
            <person name="Clum A."/>
            <person name="Steindorff A."/>
            <person name="Ohm R."/>
            <person name="Martin F."/>
            <person name="Silar P."/>
            <person name="Natvig D."/>
            <person name="Lalanne C."/>
            <person name="Gautier V."/>
            <person name="Ament-Velasquez S.L."/>
            <person name="Kruys A."/>
            <person name="Hutchinson M.I."/>
            <person name="Powell A.J."/>
            <person name="Barry K."/>
            <person name="Miller A.N."/>
            <person name="Grigoriev I.V."/>
            <person name="Debuchy R."/>
            <person name="Gladieux P."/>
            <person name="Thoren M.H."/>
            <person name="Johannesson H."/>
        </authorList>
    </citation>
    <scope>NUCLEOTIDE SEQUENCE</scope>
    <source>
        <strain evidence="7">CBS 314.62</strain>
    </source>
</reference>
<keyword evidence="4" id="KW-0560">Oxidoreductase</keyword>
<gene>
    <name evidence="7" type="ORF">B0T22DRAFT_371748</name>
</gene>
<name>A0AAE0XM48_9PEZI</name>
<dbReference type="EMBL" id="JAULSO010000001">
    <property type="protein sequence ID" value="KAK3695691.1"/>
    <property type="molecule type" value="Genomic_DNA"/>
</dbReference>
<evidence type="ECO:0000256" key="2">
    <source>
        <dbReference type="ARBA" id="ARBA00022630"/>
    </source>
</evidence>
<dbReference type="Proteomes" id="UP001270362">
    <property type="component" value="Unassembled WGS sequence"/>
</dbReference>
<evidence type="ECO:0000256" key="3">
    <source>
        <dbReference type="ARBA" id="ARBA00022827"/>
    </source>
</evidence>
<reference evidence="7" key="1">
    <citation type="journal article" date="2023" name="Mol. Phylogenet. Evol.">
        <title>Genome-scale phylogeny and comparative genomics of the fungal order Sordariales.</title>
        <authorList>
            <person name="Hensen N."/>
            <person name="Bonometti L."/>
            <person name="Westerberg I."/>
            <person name="Brannstrom I.O."/>
            <person name="Guillou S."/>
            <person name="Cros-Aarteil S."/>
            <person name="Calhoun S."/>
            <person name="Haridas S."/>
            <person name="Kuo A."/>
            <person name="Mondo S."/>
            <person name="Pangilinan J."/>
            <person name="Riley R."/>
            <person name="LaButti K."/>
            <person name="Andreopoulos B."/>
            <person name="Lipzen A."/>
            <person name="Chen C."/>
            <person name="Yan M."/>
            <person name="Daum C."/>
            <person name="Ng V."/>
            <person name="Clum A."/>
            <person name="Steindorff A."/>
            <person name="Ohm R.A."/>
            <person name="Martin F."/>
            <person name="Silar P."/>
            <person name="Natvig D.O."/>
            <person name="Lalanne C."/>
            <person name="Gautier V."/>
            <person name="Ament-Velasquez S.L."/>
            <person name="Kruys A."/>
            <person name="Hutchinson M.I."/>
            <person name="Powell A.J."/>
            <person name="Barry K."/>
            <person name="Miller A.N."/>
            <person name="Grigoriev I.V."/>
            <person name="Debuchy R."/>
            <person name="Gladieux P."/>
            <person name="Hiltunen Thoren M."/>
            <person name="Johannesson H."/>
        </authorList>
    </citation>
    <scope>NUCLEOTIDE SEQUENCE</scope>
    <source>
        <strain evidence="7">CBS 314.62</strain>
    </source>
</reference>
<keyword evidence="8" id="KW-1185">Reference proteome</keyword>
<keyword evidence="3" id="KW-0274">FAD</keyword>
<dbReference type="GO" id="GO:0004497">
    <property type="term" value="F:monooxygenase activity"/>
    <property type="evidence" value="ECO:0007669"/>
    <property type="project" value="UniProtKB-KW"/>
</dbReference>
<dbReference type="PANTHER" id="PTHR13789">
    <property type="entry name" value="MONOOXYGENASE"/>
    <property type="match status" value="1"/>
</dbReference>
<evidence type="ECO:0000313" key="7">
    <source>
        <dbReference type="EMBL" id="KAK3695691.1"/>
    </source>
</evidence>
<dbReference type="GO" id="GO:0071949">
    <property type="term" value="F:FAD binding"/>
    <property type="evidence" value="ECO:0007669"/>
    <property type="project" value="InterPro"/>
</dbReference>
<sequence length="358" mass="39259">MSRASDLSLVMREEYPDIEQTLGHASWSFHRVDLHRGLKRLATGAGGPGAPVVLRLGCEAIGVDCDKGTLMLADGRAVKNDLVVIADGAHSRLIEDFTGYPSTVSPTGRSIYRWLVSMDDVMADPDLRAYYENQLPGFTSWRDPLNDIFWVNYTCRGGTVLNNAVVHETQAGEGEDDLWHSSVSKEQVLAMLADFHPTTKKIVHMASEDGIKVHHLFKRPALSSFVRGRALVVGDAAHVMMPTHAAGGAIAIESAASLEVLFTGVHGKDGATVAQRLQLFDQLRLPRCNLTMLASNAGPLWRNVPGVEDEIRRFYHGPLPPAGCLPWSKEVRELLFHHDEYGAAEQALAQAQVTSHRL</sequence>
<feature type="domain" description="FAD-binding" evidence="6">
    <location>
        <begin position="78"/>
        <end position="261"/>
    </location>
</feature>
<proteinExistence type="inferred from homology"/>
<dbReference type="Pfam" id="PF01494">
    <property type="entry name" value="FAD_binding_3"/>
    <property type="match status" value="1"/>
</dbReference>
<accession>A0AAE0XM48</accession>
<protein>
    <recommendedName>
        <fullName evidence="6">FAD-binding domain-containing protein</fullName>
    </recommendedName>
</protein>
<keyword evidence="5" id="KW-0503">Monooxygenase</keyword>
<dbReference type="AlphaFoldDB" id="A0AAE0XM48"/>
<organism evidence="7 8">
    <name type="scientific">Podospora appendiculata</name>
    <dbReference type="NCBI Taxonomy" id="314037"/>
    <lineage>
        <taxon>Eukaryota</taxon>
        <taxon>Fungi</taxon>
        <taxon>Dikarya</taxon>
        <taxon>Ascomycota</taxon>
        <taxon>Pezizomycotina</taxon>
        <taxon>Sordariomycetes</taxon>
        <taxon>Sordariomycetidae</taxon>
        <taxon>Sordariales</taxon>
        <taxon>Podosporaceae</taxon>
        <taxon>Podospora</taxon>
    </lineage>
</organism>
<dbReference type="InterPro" id="IPR002938">
    <property type="entry name" value="FAD-bd"/>
</dbReference>
<evidence type="ECO:0000256" key="1">
    <source>
        <dbReference type="ARBA" id="ARBA00007992"/>
    </source>
</evidence>
<dbReference type="SUPFAM" id="SSF54373">
    <property type="entry name" value="FAD-linked reductases, C-terminal domain"/>
    <property type="match status" value="1"/>
</dbReference>
<dbReference type="PANTHER" id="PTHR13789:SF215">
    <property type="entry name" value="FAD-BINDING DOMAIN-CONTAINING PROTEIN-RELATED"/>
    <property type="match status" value="1"/>
</dbReference>
<evidence type="ECO:0000256" key="5">
    <source>
        <dbReference type="ARBA" id="ARBA00023033"/>
    </source>
</evidence>
<evidence type="ECO:0000256" key="4">
    <source>
        <dbReference type="ARBA" id="ARBA00023002"/>
    </source>
</evidence>
<evidence type="ECO:0000259" key="6">
    <source>
        <dbReference type="Pfam" id="PF01494"/>
    </source>
</evidence>
<dbReference type="SUPFAM" id="SSF51905">
    <property type="entry name" value="FAD/NAD(P)-binding domain"/>
    <property type="match status" value="1"/>
</dbReference>
<keyword evidence="2" id="KW-0285">Flavoprotein</keyword>